<accession>A0A9Q8LCU0</accession>
<gene>
    <name evidence="2" type="ORF">CLAFUR5_08117</name>
</gene>
<dbReference type="PANTHER" id="PTHR35391:SF5">
    <property type="entry name" value="DUF6590 DOMAIN-CONTAINING PROTEIN"/>
    <property type="match status" value="1"/>
</dbReference>
<feature type="compositionally biased region" description="Low complexity" evidence="1">
    <location>
        <begin position="507"/>
        <end position="517"/>
    </location>
</feature>
<feature type="region of interest" description="Disordered" evidence="1">
    <location>
        <begin position="476"/>
        <end position="539"/>
    </location>
</feature>
<feature type="region of interest" description="Disordered" evidence="1">
    <location>
        <begin position="320"/>
        <end position="375"/>
    </location>
</feature>
<dbReference type="EMBL" id="CP090165">
    <property type="protein sequence ID" value="UJO15063.1"/>
    <property type="molecule type" value="Genomic_DNA"/>
</dbReference>
<dbReference type="PANTHER" id="PTHR35391">
    <property type="entry name" value="C2H2-TYPE DOMAIN-CONTAINING PROTEIN-RELATED"/>
    <property type="match status" value="1"/>
</dbReference>
<name>A0A9Q8LCU0_PASFU</name>
<reference evidence="2" key="2">
    <citation type="journal article" date="2022" name="Microb. Genom.">
        <title>A chromosome-scale genome assembly of the tomato pathogen Cladosporium fulvum reveals a compartmentalized genome architecture and the presence of a dispensable chromosome.</title>
        <authorList>
            <person name="Zaccaron A.Z."/>
            <person name="Chen L.H."/>
            <person name="Samaras A."/>
            <person name="Stergiopoulos I."/>
        </authorList>
    </citation>
    <scope>NUCLEOTIDE SEQUENCE</scope>
    <source>
        <strain evidence="2">Race5_Kim</strain>
    </source>
</reference>
<evidence type="ECO:0000256" key="1">
    <source>
        <dbReference type="SAM" id="MobiDB-lite"/>
    </source>
</evidence>
<feature type="compositionally biased region" description="Polar residues" evidence="1">
    <location>
        <begin position="324"/>
        <end position="333"/>
    </location>
</feature>
<proteinExistence type="predicted"/>
<evidence type="ECO:0000313" key="2">
    <source>
        <dbReference type="EMBL" id="UJO15063.1"/>
    </source>
</evidence>
<keyword evidence="3" id="KW-1185">Reference proteome</keyword>
<dbReference type="KEGG" id="ffu:CLAFUR5_08117"/>
<dbReference type="AlphaFoldDB" id="A0A9Q8LCU0"/>
<dbReference type="GeneID" id="71987995"/>
<feature type="compositionally biased region" description="Polar residues" evidence="1">
    <location>
        <begin position="361"/>
        <end position="372"/>
    </location>
</feature>
<dbReference type="OrthoDB" id="6133115at2759"/>
<dbReference type="Proteomes" id="UP000756132">
    <property type="component" value="Chromosome 3"/>
</dbReference>
<protein>
    <submittedName>
        <fullName evidence="2">Uncharacterized protein</fullName>
    </submittedName>
</protein>
<evidence type="ECO:0000313" key="3">
    <source>
        <dbReference type="Proteomes" id="UP000756132"/>
    </source>
</evidence>
<organism evidence="2 3">
    <name type="scientific">Passalora fulva</name>
    <name type="common">Tomato leaf mold</name>
    <name type="synonym">Cladosporium fulvum</name>
    <dbReference type="NCBI Taxonomy" id="5499"/>
    <lineage>
        <taxon>Eukaryota</taxon>
        <taxon>Fungi</taxon>
        <taxon>Dikarya</taxon>
        <taxon>Ascomycota</taxon>
        <taxon>Pezizomycotina</taxon>
        <taxon>Dothideomycetes</taxon>
        <taxon>Dothideomycetidae</taxon>
        <taxon>Mycosphaerellales</taxon>
        <taxon>Mycosphaerellaceae</taxon>
        <taxon>Fulvia</taxon>
    </lineage>
</organism>
<dbReference type="RefSeq" id="XP_047759429.1">
    <property type="nucleotide sequence ID" value="XM_047907265.1"/>
</dbReference>
<feature type="compositionally biased region" description="Basic and acidic residues" evidence="1">
    <location>
        <begin position="528"/>
        <end position="539"/>
    </location>
</feature>
<sequence length="539" mass="61019">MTARQEEKSLASISQRVSDRFNVVDEGIKQHSPRSSTLKHFQDLHQRFTLWAFHICALQLASNVRSLEHRLRNAPMLWARYWELLHDIEEDLTDLWDCLQECMTSPESSGKELGLQTGAPYEIDEALEGIDQSIRFLFKSNRIALSSDSRDRYSVAMAAVPATEVDSEVVDFDTMGDLFPRLRPSSHDWLRRRLATANNMRRRYLRYRQLRHDKPVSGIRKADSDFDDLNTTASTVEASLIPEAATRLDLDDVASIVSYNTVSMTPGSNSISVRKCPFCDWHTKLHYAGSKEQVSIDRYRRHICAHLEQVASAVIGEAVDESEQGGSDAQGQLNRGFDFGSEDEGQDDTWSTTTDDEDVTYQGNDYASQSPMSRDAKHTVGIDAIETAAAEARRPVYPKVHTDYLAVESLKYYDLPWEYDRRDPKYIIILRDMGERETDLLFEHTRRLRAGKLSWIGASRTDKQFALHEERRKAGAKSSAVALSGRDLSPSKDGTSGDLRGRRRRTSASSVAAQRSSFHPRTGTSSKDLLDQDERGDDP</sequence>
<reference evidence="2" key="1">
    <citation type="submission" date="2021-12" db="EMBL/GenBank/DDBJ databases">
        <authorList>
            <person name="Zaccaron A."/>
            <person name="Stergiopoulos I."/>
        </authorList>
    </citation>
    <scope>NUCLEOTIDE SEQUENCE</scope>
    <source>
        <strain evidence="2">Race5_Kim</strain>
    </source>
</reference>